<dbReference type="Pfam" id="PF02645">
    <property type="entry name" value="DegV"/>
    <property type="match status" value="1"/>
</dbReference>
<dbReference type="RefSeq" id="WP_203552147.1">
    <property type="nucleotide sequence ID" value="NZ_JACAOD020000005.1"/>
</dbReference>
<keyword evidence="1" id="KW-0446">Lipid-binding</keyword>
<dbReference type="Gene3D" id="3.40.50.10170">
    <property type="match status" value="1"/>
</dbReference>
<keyword evidence="3" id="KW-1185">Reference proteome</keyword>
<sequence>MKIKVAATSTSCLDYYSHYFDIDIIRIKILIDDQEYLDGKTMPYETFYQMFQQNPDFMPKTSQISVGEMVVYFEKLIAQGYQKVFITTLSSALSGTYNAILQAQKIVADKIEVYCYDTKTVCFCEGYFALQAYQMFQQGSSLEEVLTRLDWIKNNNTILFMAKKLTQLINNGRLTGAKSFFGRLLRIKPLLQVQDNGQIALIQKHLTTHKTFLSIVDKVKEYTKNHKYQAHLIFTGYPELKNDFKQILKEQLGLTNLLEIPLTPVIGCHVGDSAIGLGIIRNPLVS</sequence>
<evidence type="ECO:0000256" key="1">
    <source>
        <dbReference type="ARBA" id="ARBA00023121"/>
    </source>
</evidence>
<dbReference type="EMBL" id="JACAOD020000005">
    <property type="protein sequence ID" value="MBP5835884.1"/>
    <property type="molecule type" value="Genomic_DNA"/>
</dbReference>
<dbReference type="SUPFAM" id="SSF82549">
    <property type="entry name" value="DAK1/DegV-like"/>
    <property type="match status" value="1"/>
</dbReference>
<evidence type="ECO:0000313" key="3">
    <source>
        <dbReference type="Proteomes" id="UP001195571"/>
    </source>
</evidence>
<proteinExistence type="predicted"/>
<dbReference type="NCBIfam" id="TIGR00762">
    <property type="entry name" value="DegV"/>
    <property type="match status" value="1"/>
</dbReference>
<dbReference type="PANTHER" id="PTHR33434">
    <property type="entry name" value="DEGV DOMAIN-CONTAINING PROTEIN DR_1986-RELATED"/>
    <property type="match status" value="1"/>
</dbReference>
<evidence type="ECO:0000313" key="2">
    <source>
        <dbReference type="EMBL" id="MBP5835884.1"/>
    </source>
</evidence>
<dbReference type="InterPro" id="IPR043168">
    <property type="entry name" value="DegV_C"/>
</dbReference>
<dbReference type="PANTHER" id="PTHR33434:SF2">
    <property type="entry name" value="FATTY ACID-BINDING PROTEIN TM_1468"/>
    <property type="match status" value="1"/>
</dbReference>
<reference evidence="2" key="1">
    <citation type="submission" date="2021-04" db="EMBL/GenBank/DDBJ databases">
        <title>Genomic features of Candidatus Phytoplasma meliae isolate ChTYXIII (1SrXIII-G).</title>
        <authorList>
            <person name="Fernandez F.D."/>
            <person name="Conci L.R."/>
        </authorList>
    </citation>
    <scope>NUCLEOTIDE SEQUENCE [LARGE SCALE GENOMIC DNA]</scope>
    <source>
        <strain evidence="2">ChTYXIII-Mo</strain>
    </source>
</reference>
<organism evidence="2 3">
    <name type="scientific">Candidatus Phytoplasma meliae</name>
    <dbReference type="NCBI Taxonomy" id="1848402"/>
    <lineage>
        <taxon>Bacteria</taxon>
        <taxon>Bacillati</taxon>
        <taxon>Mycoplasmatota</taxon>
        <taxon>Mollicutes</taxon>
        <taxon>Acholeplasmatales</taxon>
        <taxon>Acholeplasmataceae</taxon>
        <taxon>Candidatus Phytoplasma</taxon>
        <taxon>16SrXIII (Mexican periwinkle virescence group)</taxon>
    </lineage>
</organism>
<dbReference type="PROSITE" id="PS51482">
    <property type="entry name" value="DEGV"/>
    <property type="match status" value="1"/>
</dbReference>
<comment type="caution">
    <text evidence="2">The sequence shown here is derived from an EMBL/GenBank/DDBJ whole genome shotgun (WGS) entry which is preliminary data.</text>
</comment>
<name>A0ABS5CY31_9MOLU</name>
<dbReference type="Proteomes" id="UP001195571">
    <property type="component" value="Unassembled WGS sequence"/>
</dbReference>
<protein>
    <submittedName>
        <fullName evidence="2">DegV family protein</fullName>
    </submittedName>
</protein>
<dbReference type="InterPro" id="IPR050270">
    <property type="entry name" value="DegV_domain_contain"/>
</dbReference>
<dbReference type="Gene3D" id="3.30.1180.10">
    <property type="match status" value="1"/>
</dbReference>
<accession>A0ABS5CY31</accession>
<dbReference type="InterPro" id="IPR003797">
    <property type="entry name" value="DegV"/>
</dbReference>
<gene>
    <name evidence="2" type="ORF">CHTY_001425</name>
</gene>